<dbReference type="Proteomes" id="UP000184516">
    <property type="component" value="Unassembled WGS sequence"/>
</dbReference>
<keyword evidence="4 6" id="KW-0808">Transferase</keyword>
<dbReference type="GO" id="GO:0032259">
    <property type="term" value="P:methylation"/>
    <property type="evidence" value="ECO:0007669"/>
    <property type="project" value="UniProtKB-KW"/>
</dbReference>
<dbReference type="InterPro" id="IPR029063">
    <property type="entry name" value="SAM-dependent_MTases_sf"/>
</dbReference>
<keyword evidence="5 6" id="KW-0949">S-adenosyl-L-methionine</keyword>
<evidence type="ECO:0000256" key="6">
    <source>
        <dbReference type="HAMAP-Rule" id="MF_00735"/>
    </source>
</evidence>
<comment type="catalytic activity">
    <reaction evidence="6">
        <text>L-lysyl-[protein] + 3 S-adenosyl-L-methionine = N(6),N(6),N(6)-trimethyl-L-lysyl-[protein] + 3 S-adenosyl-L-homocysteine + 3 H(+)</text>
        <dbReference type="Rhea" id="RHEA:54192"/>
        <dbReference type="Rhea" id="RHEA-COMP:9752"/>
        <dbReference type="Rhea" id="RHEA-COMP:13826"/>
        <dbReference type="ChEBI" id="CHEBI:15378"/>
        <dbReference type="ChEBI" id="CHEBI:29969"/>
        <dbReference type="ChEBI" id="CHEBI:57856"/>
        <dbReference type="ChEBI" id="CHEBI:59789"/>
        <dbReference type="ChEBI" id="CHEBI:61961"/>
    </reaction>
</comment>
<dbReference type="SUPFAM" id="SSF53335">
    <property type="entry name" value="S-adenosyl-L-methionine-dependent methyltransferases"/>
    <property type="match status" value="1"/>
</dbReference>
<dbReference type="InterPro" id="IPR004498">
    <property type="entry name" value="Ribosomal_PrmA_MeTrfase"/>
</dbReference>
<keyword evidence="2 6" id="KW-0963">Cytoplasm</keyword>
<dbReference type="AlphaFoldDB" id="A0A1M5L150"/>
<evidence type="ECO:0000256" key="5">
    <source>
        <dbReference type="ARBA" id="ARBA00022691"/>
    </source>
</evidence>
<dbReference type="InterPro" id="IPR050078">
    <property type="entry name" value="Ribosomal_L11_MeTrfase_PrmA"/>
</dbReference>
<dbReference type="PANTHER" id="PTHR43648">
    <property type="entry name" value="ELECTRON TRANSFER FLAVOPROTEIN BETA SUBUNIT LYSINE METHYLTRANSFERASE"/>
    <property type="match status" value="1"/>
</dbReference>
<keyword evidence="7" id="KW-0687">Ribonucleoprotein</keyword>
<dbReference type="Gene3D" id="3.40.50.150">
    <property type="entry name" value="Vaccinia Virus protein VP39"/>
    <property type="match status" value="1"/>
</dbReference>
<dbReference type="Pfam" id="PF06325">
    <property type="entry name" value="PrmA"/>
    <property type="match status" value="1"/>
</dbReference>
<dbReference type="EC" id="2.1.1.-" evidence="6"/>
<feature type="binding site" evidence="6">
    <location>
        <position position="156"/>
    </location>
    <ligand>
        <name>S-adenosyl-L-methionine</name>
        <dbReference type="ChEBI" id="CHEBI:59789"/>
    </ligand>
</feature>
<dbReference type="GO" id="GO:0005737">
    <property type="term" value="C:cytoplasm"/>
    <property type="evidence" value="ECO:0007669"/>
    <property type="project" value="UniProtKB-SubCell"/>
</dbReference>
<keyword evidence="8" id="KW-1185">Reference proteome</keyword>
<keyword evidence="3 6" id="KW-0489">Methyltransferase</keyword>
<keyword evidence="7" id="KW-0689">Ribosomal protein</keyword>
<feature type="binding site" evidence="6">
    <location>
        <position position="220"/>
    </location>
    <ligand>
        <name>S-adenosyl-L-methionine</name>
        <dbReference type="ChEBI" id="CHEBI:59789"/>
    </ligand>
</feature>
<feature type="binding site" evidence="6">
    <location>
        <position position="178"/>
    </location>
    <ligand>
        <name>S-adenosyl-L-methionine</name>
        <dbReference type="ChEBI" id="CHEBI:59789"/>
    </ligand>
</feature>
<accession>A0A1M5L150</accession>
<protein>
    <recommendedName>
        <fullName evidence="6">Ribosomal protein L11 methyltransferase</fullName>
        <shortName evidence="6">L11 Mtase</shortName>
        <ecNumber evidence="6">2.1.1.-</ecNumber>
    </recommendedName>
</protein>
<feature type="binding site" evidence="6">
    <location>
        <position position="135"/>
    </location>
    <ligand>
        <name>S-adenosyl-L-methionine</name>
        <dbReference type="ChEBI" id="CHEBI:59789"/>
    </ligand>
</feature>
<comment type="function">
    <text evidence="6">Methylates ribosomal protein L11.</text>
</comment>
<gene>
    <name evidence="6" type="primary">prmA</name>
    <name evidence="7" type="ORF">SAMN05443549_10533</name>
</gene>
<evidence type="ECO:0000313" key="8">
    <source>
        <dbReference type="Proteomes" id="UP000184516"/>
    </source>
</evidence>
<comment type="similarity">
    <text evidence="1 6">Belongs to the methyltransferase superfamily. PrmA family.</text>
</comment>
<dbReference type="EMBL" id="FQWB01000005">
    <property type="protein sequence ID" value="SHG58721.1"/>
    <property type="molecule type" value="Genomic_DNA"/>
</dbReference>
<reference evidence="8" key="1">
    <citation type="submission" date="2016-11" db="EMBL/GenBank/DDBJ databases">
        <authorList>
            <person name="Varghese N."/>
            <person name="Submissions S."/>
        </authorList>
    </citation>
    <scope>NUCLEOTIDE SEQUENCE [LARGE SCALE GENOMIC DNA]</scope>
    <source>
        <strain evidence="8">DSM 19978</strain>
    </source>
</reference>
<dbReference type="GO" id="GO:0005840">
    <property type="term" value="C:ribosome"/>
    <property type="evidence" value="ECO:0007669"/>
    <property type="project" value="UniProtKB-KW"/>
</dbReference>
<sequence length="283" mass="32314">MQKNNLMSNIYLGYHFTVEPKELGSEILIAELGELPFESFVDTDLGIVAYIQKDLWADGILDDLFILKSPEFTISYKVEEIDQVNWNEEWEKNFEPIDVDGKCHVRAPFHPKTAAEFDIVIEPKMSFGTGHHETTHMMIQHLLEIDVTGMKTLDMGCGTAILAILAEMKGAQPIDAIDIDNWCYLNSIENAERNNCKHITVYEGDATLLKDKKYDLIIANINRNILLNDMQSYVDCLNPKGTLLLSGFYTEDIPFIEASCTEKGLTYVKKFERNNWVSLKYVN</sequence>
<dbReference type="CDD" id="cd02440">
    <property type="entry name" value="AdoMet_MTases"/>
    <property type="match status" value="1"/>
</dbReference>
<evidence type="ECO:0000256" key="2">
    <source>
        <dbReference type="ARBA" id="ARBA00022490"/>
    </source>
</evidence>
<evidence type="ECO:0000256" key="4">
    <source>
        <dbReference type="ARBA" id="ARBA00022679"/>
    </source>
</evidence>
<evidence type="ECO:0000256" key="1">
    <source>
        <dbReference type="ARBA" id="ARBA00009741"/>
    </source>
</evidence>
<proteinExistence type="inferred from homology"/>
<evidence type="ECO:0000256" key="3">
    <source>
        <dbReference type="ARBA" id="ARBA00022603"/>
    </source>
</evidence>
<dbReference type="PANTHER" id="PTHR43648:SF1">
    <property type="entry name" value="ELECTRON TRANSFER FLAVOPROTEIN BETA SUBUNIT LYSINE METHYLTRANSFERASE"/>
    <property type="match status" value="1"/>
</dbReference>
<name>A0A1M5L150_9FLAO</name>
<organism evidence="7 8">
    <name type="scientific">Flavobacterium fluvii</name>
    <dbReference type="NCBI Taxonomy" id="468056"/>
    <lineage>
        <taxon>Bacteria</taxon>
        <taxon>Pseudomonadati</taxon>
        <taxon>Bacteroidota</taxon>
        <taxon>Flavobacteriia</taxon>
        <taxon>Flavobacteriales</taxon>
        <taxon>Flavobacteriaceae</taxon>
        <taxon>Flavobacterium</taxon>
    </lineage>
</organism>
<evidence type="ECO:0000313" key="7">
    <source>
        <dbReference type="EMBL" id="SHG58721.1"/>
    </source>
</evidence>
<dbReference type="HAMAP" id="MF_00735">
    <property type="entry name" value="Methyltr_PrmA"/>
    <property type="match status" value="1"/>
</dbReference>
<dbReference type="STRING" id="468056.SAMN05443549_10533"/>
<dbReference type="GO" id="GO:0008276">
    <property type="term" value="F:protein methyltransferase activity"/>
    <property type="evidence" value="ECO:0007669"/>
    <property type="project" value="UniProtKB-UniRule"/>
</dbReference>
<dbReference type="NCBIfam" id="NF001785">
    <property type="entry name" value="PRK00517.2-2"/>
    <property type="match status" value="1"/>
</dbReference>
<comment type="subcellular location">
    <subcellularLocation>
        <location evidence="6">Cytoplasm</location>
    </subcellularLocation>
</comment>